<feature type="region of interest" description="Disordered" evidence="1">
    <location>
        <begin position="1"/>
        <end position="23"/>
    </location>
</feature>
<feature type="region of interest" description="Disordered" evidence="1">
    <location>
        <begin position="98"/>
        <end position="126"/>
    </location>
</feature>
<dbReference type="Proteomes" id="UP001164819">
    <property type="component" value="Chromosome"/>
</dbReference>
<reference evidence="2" key="1">
    <citation type="journal article" date="2022" name="Front. Microbiol.">
        <title>New perspectives on an old grouping: The genomic and phenotypic variability of Oxalobacter formigenes and the implications for calcium oxalate stone prevention.</title>
        <authorList>
            <person name="Chmiel J.A."/>
            <person name="Carr C."/>
            <person name="Stuivenberg G.A."/>
            <person name="Venema R."/>
            <person name="Chanyi R.M."/>
            <person name="Al K.F."/>
            <person name="Giguere D."/>
            <person name="Say H."/>
            <person name="Akouris P.P."/>
            <person name="Dominguez Romero S.A."/>
            <person name="Kwong A."/>
            <person name="Tai V."/>
            <person name="Koval S.F."/>
            <person name="Razvi H."/>
            <person name="Bjazevic J."/>
            <person name="Burton J.P."/>
        </authorList>
    </citation>
    <scope>NUCLEOTIDE SEQUENCE</scope>
    <source>
        <strain evidence="2">OxK</strain>
    </source>
</reference>
<dbReference type="AlphaFoldDB" id="A0A9E9NSJ6"/>
<dbReference type="RefSeq" id="WP_269315554.1">
    <property type="nucleotide sequence ID" value="NZ_CP098251.1"/>
</dbReference>
<evidence type="ECO:0000256" key="1">
    <source>
        <dbReference type="SAM" id="MobiDB-lite"/>
    </source>
</evidence>
<evidence type="ECO:0000313" key="2">
    <source>
        <dbReference type="EMBL" id="WAV90495.1"/>
    </source>
</evidence>
<organism evidence="2">
    <name type="scientific">Oxalobacter aliiformigenes</name>
    <dbReference type="NCBI Taxonomy" id="2946593"/>
    <lineage>
        <taxon>Bacteria</taxon>
        <taxon>Pseudomonadati</taxon>
        <taxon>Pseudomonadota</taxon>
        <taxon>Betaproteobacteria</taxon>
        <taxon>Burkholderiales</taxon>
        <taxon>Oxalobacteraceae</taxon>
        <taxon>Oxalobacter</taxon>
    </lineage>
</organism>
<feature type="compositionally biased region" description="Basic and acidic residues" evidence="1">
    <location>
        <begin position="108"/>
        <end position="126"/>
    </location>
</feature>
<dbReference type="EMBL" id="CP098251">
    <property type="protein sequence ID" value="WAV90495.1"/>
    <property type="molecule type" value="Genomic_DNA"/>
</dbReference>
<name>A0A9E9NSJ6_9BURK</name>
<sequence>MKFTLRLPGGERSGNSAGTAQQRRPGCSFFAKTLQCILSSGTRRMNWENTFSAYSAIHYSCANSPANGILIGPSTRFMLEPDSQTGLSVAVRCMATGSPVSDGGAVSDGEKARTDEYHYRGDLENN</sequence>
<gene>
    <name evidence="2" type="ORF">NB646_06370</name>
</gene>
<proteinExistence type="predicted"/>
<protein>
    <submittedName>
        <fullName evidence="2">Uncharacterized protein</fullName>
    </submittedName>
</protein>
<feature type="compositionally biased region" description="Polar residues" evidence="1">
    <location>
        <begin position="13"/>
        <end position="22"/>
    </location>
</feature>
<accession>A0A9E9NSJ6</accession>